<reference evidence="2" key="1">
    <citation type="journal article" date="2014" name="Int. J. Syst. Evol. Microbiol.">
        <title>Complete genome sequence of Corynebacterium casei LMG S-19264T (=DSM 44701T), isolated from a smear-ripened cheese.</title>
        <authorList>
            <consortium name="US DOE Joint Genome Institute (JGI-PGF)"/>
            <person name="Walter F."/>
            <person name="Albersmeier A."/>
            <person name="Kalinowski J."/>
            <person name="Ruckert C."/>
        </authorList>
    </citation>
    <scope>NUCLEOTIDE SEQUENCE</scope>
    <source>
        <strain evidence="2">VKM Ac-2007</strain>
    </source>
</reference>
<dbReference type="EMBL" id="BSEV01000008">
    <property type="protein sequence ID" value="GLK10609.1"/>
    <property type="molecule type" value="Genomic_DNA"/>
</dbReference>
<proteinExistence type="predicted"/>
<gene>
    <name evidence="2" type="ORF">GCM10017600_40150</name>
</gene>
<feature type="region of interest" description="Disordered" evidence="1">
    <location>
        <begin position="14"/>
        <end position="34"/>
    </location>
</feature>
<keyword evidence="3" id="KW-1185">Reference proteome</keyword>
<comment type="caution">
    <text evidence="2">The sequence shown here is derived from an EMBL/GenBank/DDBJ whole genome shotgun (WGS) entry which is preliminary data.</text>
</comment>
<dbReference type="AlphaFoldDB" id="A0A9W6I436"/>
<evidence type="ECO:0000313" key="2">
    <source>
        <dbReference type="EMBL" id="GLK10609.1"/>
    </source>
</evidence>
<reference evidence="2" key="2">
    <citation type="submission" date="2023-01" db="EMBL/GenBank/DDBJ databases">
        <authorList>
            <person name="Sun Q."/>
            <person name="Evtushenko L."/>
        </authorList>
    </citation>
    <scope>NUCLEOTIDE SEQUENCE</scope>
    <source>
        <strain evidence="2">VKM Ac-2007</strain>
    </source>
</reference>
<organism evidence="2 3">
    <name type="scientific">Streptosporangium carneum</name>
    <dbReference type="NCBI Taxonomy" id="47481"/>
    <lineage>
        <taxon>Bacteria</taxon>
        <taxon>Bacillati</taxon>
        <taxon>Actinomycetota</taxon>
        <taxon>Actinomycetes</taxon>
        <taxon>Streptosporangiales</taxon>
        <taxon>Streptosporangiaceae</taxon>
        <taxon>Streptosporangium</taxon>
    </lineage>
</organism>
<evidence type="ECO:0000256" key="1">
    <source>
        <dbReference type="SAM" id="MobiDB-lite"/>
    </source>
</evidence>
<accession>A0A9W6I436</accession>
<name>A0A9W6I436_9ACTN</name>
<evidence type="ECO:0000313" key="3">
    <source>
        <dbReference type="Proteomes" id="UP001143474"/>
    </source>
</evidence>
<dbReference type="Proteomes" id="UP001143474">
    <property type="component" value="Unassembled WGS sequence"/>
</dbReference>
<protein>
    <submittedName>
        <fullName evidence="2">Uncharacterized protein</fullName>
    </submittedName>
</protein>
<sequence>MDIQIRPCGGQRVEGVIGDLPHTGKGNPKVRNPRDLLVGTVGALEGVPEGERAALDPLL</sequence>